<sequence>MSFMKKNITALVTSASLLVGMETILDSIEIYMQENKREDVKIYRILKDDNFIVLHSEFKEDGVIKVGFDILSIKDKKITKSWKNITLKAPNNPSGHTQIDGVIEIDTKQDIQKNKKIVKDFINDILIQQKDNLDTYIDKNTYIQHNSDIKDGLEGLMEALQYMQKNHIKLKYSHNILLLGEGNFVLAVSQGELGAIDSNGKAPEVIFYDLFRLQNGKLVEHWDIITPFIQPLSFFEK</sequence>
<proteinExistence type="predicted"/>
<evidence type="ECO:0000313" key="2">
    <source>
        <dbReference type="Proteomes" id="UP000256695"/>
    </source>
</evidence>
<dbReference type="EMBL" id="NXLX01000001">
    <property type="protein sequence ID" value="RDU74504.1"/>
    <property type="molecule type" value="Genomic_DNA"/>
</dbReference>
<dbReference type="OrthoDB" id="129343at2"/>
<name>A0A3D8JCC8_9HELI</name>
<dbReference type="AlphaFoldDB" id="A0A3D8JCC8"/>
<dbReference type="Proteomes" id="UP000256695">
    <property type="component" value="Unassembled WGS sequence"/>
</dbReference>
<dbReference type="Gene3D" id="3.10.450.50">
    <property type="match status" value="1"/>
</dbReference>
<organism evidence="1 2">
    <name type="scientific">Helicobacter anseris</name>
    <dbReference type="NCBI Taxonomy" id="375926"/>
    <lineage>
        <taxon>Bacteria</taxon>
        <taxon>Pseudomonadati</taxon>
        <taxon>Campylobacterota</taxon>
        <taxon>Epsilonproteobacteria</taxon>
        <taxon>Campylobacterales</taxon>
        <taxon>Helicobacteraceae</taxon>
        <taxon>Helicobacter</taxon>
    </lineage>
</organism>
<gene>
    <name evidence="1" type="ORF">CQA57_00170</name>
</gene>
<comment type="caution">
    <text evidence="1">The sequence shown here is derived from an EMBL/GenBank/DDBJ whole genome shotgun (WGS) entry which is preliminary data.</text>
</comment>
<dbReference type="SUPFAM" id="SSF54427">
    <property type="entry name" value="NTF2-like"/>
    <property type="match status" value="1"/>
</dbReference>
<evidence type="ECO:0000313" key="1">
    <source>
        <dbReference type="EMBL" id="RDU74504.1"/>
    </source>
</evidence>
<dbReference type="InterPro" id="IPR032710">
    <property type="entry name" value="NTF2-like_dom_sf"/>
</dbReference>
<protein>
    <recommendedName>
        <fullName evidence="3">SnoaL-like domain-containing protein</fullName>
    </recommendedName>
</protein>
<evidence type="ECO:0008006" key="3">
    <source>
        <dbReference type="Google" id="ProtNLM"/>
    </source>
</evidence>
<reference evidence="1 2" key="1">
    <citation type="submission" date="2018-04" db="EMBL/GenBank/DDBJ databases">
        <title>Novel Campyloabacter and Helicobacter Species and Strains.</title>
        <authorList>
            <person name="Mannion A.J."/>
            <person name="Shen Z."/>
            <person name="Fox J.G."/>
        </authorList>
    </citation>
    <scope>NUCLEOTIDE SEQUENCE [LARGE SCALE GENOMIC DNA]</scope>
    <source>
        <strain evidence="1 2">MIT 04-9362</strain>
    </source>
</reference>
<keyword evidence="2" id="KW-1185">Reference proteome</keyword>
<dbReference type="RefSeq" id="WP_115578213.1">
    <property type="nucleotide sequence ID" value="NZ_NXLX01000001.1"/>
</dbReference>
<accession>A0A3D8JCC8</accession>